<dbReference type="EMBL" id="QUNO01000001">
    <property type="protein sequence ID" value="REH55078.1"/>
    <property type="molecule type" value="Genomic_DNA"/>
</dbReference>
<dbReference type="OrthoDB" id="3698019at2"/>
<accession>A0A3E0I8H4</accession>
<keyword evidence="2" id="KW-0472">Membrane</keyword>
<keyword evidence="2" id="KW-1133">Transmembrane helix</keyword>
<organism evidence="3 4">
    <name type="scientific">Kutzneria buriramensis</name>
    <dbReference type="NCBI Taxonomy" id="1045776"/>
    <lineage>
        <taxon>Bacteria</taxon>
        <taxon>Bacillati</taxon>
        <taxon>Actinomycetota</taxon>
        <taxon>Actinomycetes</taxon>
        <taxon>Pseudonocardiales</taxon>
        <taxon>Pseudonocardiaceae</taxon>
        <taxon>Kutzneria</taxon>
    </lineage>
</organism>
<gene>
    <name evidence="3" type="ORF">BCF44_10194</name>
</gene>
<evidence type="ECO:0000313" key="4">
    <source>
        <dbReference type="Proteomes" id="UP000256269"/>
    </source>
</evidence>
<reference evidence="3 4" key="1">
    <citation type="submission" date="2018-08" db="EMBL/GenBank/DDBJ databases">
        <title>Genomic Encyclopedia of Archaeal and Bacterial Type Strains, Phase II (KMG-II): from individual species to whole genera.</title>
        <authorList>
            <person name="Goeker M."/>
        </authorList>
    </citation>
    <scope>NUCLEOTIDE SEQUENCE [LARGE SCALE GENOMIC DNA]</scope>
    <source>
        <strain evidence="3 4">DSM 45791</strain>
    </source>
</reference>
<feature type="region of interest" description="Disordered" evidence="1">
    <location>
        <begin position="74"/>
        <end position="116"/>
    </location>
</feature>
<evidence type="ECO:0000313" key="3">
    <source>
        <dbReference type="EMBL" id="REH55078.1"/>
    </source>
</evidence>
<feature type="transmembrane region" description="Helical" evidence="2">
    <location>
        <begin position="42"/>
        <end position="62"/>
    </location>
</feature>
<keyword evidence="4" id="KW-1185">Reference proteome</keyword>
<sequence>MDEKQLTDKFRDAVGEMPPPSFDTKDVQVASARATARARKRLQSGVGVALGVVLIGGVLVLVKPFGGDAINTSSAGSAAGPNVPSSLSLNPNVDTGPQTGKMAPNHTEEGTSANCGGADQGLAAALVTELPILTGAETQAADVGCPSGSSAVAYQTTDGSNSGKIEMVLVPASVANDPSTGAKPAVTVSKGNSITVATRSGGALTLASVPMNGSTVGPYAGQLGDIAARLAALY</sequence>
<evidence type="ECO:0000256" key="1">
    <source>
        <dbReference type="SAM" id="MobiDB-lite"/>
    </source>
</evidence>
<feature type="region of interest" description="Disordered" evidence="1">
    <location>
        <begin position="1"/>
        <end position="24"/>
    </location>
</feature>
<evidence type="ECO:0000256" key="2">
    <source>
        <dbReference type="SAM" id="Phobius"/>
    </source>
</evidence>
<dbReference type="RefSeq" id="WP_116172064.1">
    <property type="nucleotide sequence ID" value="NZ_CP144375.1"/>
</dbReference>
<comment type="caution">
    <text evidence="3">The sequence shown here is derived from an EMBL/GenBank/DDBJ whole genome shotgun (WGS) entry which is preliminary data.</text>
</comment>
<proteinExistence type="predicted"/>
<protein>
    <submittedName>
        <fullName evidence="3">Uncharacterized protein</fullName>
    </submittedName>
</protein>
<dbReference type="AlphaFoldDB" id="A0A3E0I8H4"/>
<keyword evidence="2" id="KW-0812">Transmembrane</keyword>
<feature type="compositionally biased region" description="Polar residues" evidence="1">
    <location>
        <begin position="83"/>
        <end position="98"/>
    </location>
</feature>
<dbReference type="Proteomes" id="UP000256269">
    <property type="component" value="Unassembled WGS sequence"/>
</dbReference>
<feature type="compositionally biased region" description="Basic and acidic residues" evidence="1">
    <location>
        <begin position="1"/>
        <end position="14"/>
    </location>
</feature>
<name>A0A3E0I8H4_9PSEU</name>